<proteinExistence type="predicted"/>
<protein>
    <submittedName>
        <fullName evidence="2">DUF4263 domain-containing protein</fullName>
    </submittedName>
</protein>
<evidence type="ECO:0000259" key="1">
    <source>
        <dbReference type="Pfam" id="PF14082"/>
    </source>
</evidence>
<dbReference type="InterPro" id="IPR025359">
    <property type="entry name" value="SduA_C"/>
</dbReference>
<accession>A0A934KX75</accession>
<name>A0A934KX75_9FLAO</name>
<dbReference type="Proteomes" id="UP000662373">
    <property type="component" value="Unassembled WGS sequence"/>
</dbReference>
<dbReference type="AlphaFoldDB" id="A0A934KX75"/>
<evidence type="ECO:0000313" key="3">
    <source>
        <dbReference type="Proteomes" id="UP000662373"/>
    </source>
</evidence>
<evidence type="ECO:0000313" key="2">
    <source>
        <dbReference type="EMBL" id="MBJ7882956.1"/>
    </source>
</evidence>
<comment type="caution">
    <text evidence="2">The sequence shown here is derived from an EMBL/GenBank/DDBJ whole genome shotgun (WGS) entry which is preliminary data.</text>
</comment>
<feature type="domain" description="Shedu protein SduA C-terminal" evidence="1">
    <location>
        <begin position="38"/>
        <end position="171"/>
    </location>
</feature>
<dbReference type="Pfam" id="PF14082">
    <property type="entry name" value="SduA_C"/>
    <property type="match status" value="1"/>
</dbReference>
<sequence>MALIKEKSRMNWYLNNIKPDFKTKLISDWEKLLDEKLTENNYQTYLTNNAGLFLGNENCHLIISKLKLGSELETDFVTLTDGFSNGNQFELIEMKQPNAKLFTEKGIMTSDFNRATQQIRDWKRWLIDNPSWFKKHLPTVSTRVISESFLKFKIIIGRRTANEYQIEKRNQIGAEIGAEIRSFDYLTDRLKRREFYPTTWLSDEKQHYSEEMANPFYKAMSDSEWKKFCKSEKLETFHFYSHHAKEIIERRKYNDLIKNN</sequence>
<gene>
    <name evidence="2" type="ORF">JEM65_20170</name>
</gene>
<dbReference type="EMBL" id="JAEHJZ010000063">
    <property type="protein sequence ID" value="MBJ7882956.1"/>
    <property type="molecule type" value="Genomic_DNA"/>
</dbReference>
<organism evidence="2 3">
    <name type="scientific">Gelidibacter salicanalis</name>
    <dbReference type="NCBI Taxonomy" id="291193"/>
    <lineage>
        <taxon>Bacteria</taxon>
        <taxon>Pseudomonadati</taxon>
        <taxon>Bacteroidota</taxon>
        <taxon>Flavobacteriia</taxon>
        <taxon>Flavobacteriales</taxon>
        <taxon>Flavobacteriaceae</taxon>
        <taxon>Gelidibacter</taxon>
    </lineage>
</organism>
<keyword evidence="3" id="KW-1185">Reference proteome</keyword>
<dbReference type="RefSeq" id="WP_199603422.1">
    <property type="nucleotide sequence ID" value="NZ_JAEHJZ010000063.1"/>
</dbReference>
<reference evidence="2 3" key="1">
    <citation type="submission" date="2020-09" db="EMBL/GenBank/DDBJ databases">
        <title>Draft genome of Gelidibacter salicanalis PAMC21136.</title>
        <authorList>
            <person name="Park H."/>
        </authorList>
    </citation>
    <scope>NUCLEOTIDE SEQUENCE [LARGE SCALE GENOMIC DNA]</scope>
    <source>
        <strain evidence="2 3">PAMC21136</strain>
    </source>
</reference>